<evidence type="ECO:0008006" key="4">
    <source>
        <dbReference type="Google" id="ProtNLM"/>
    </source>
</evidence>
<name>A0ABQ6LD70_9RHOB</name>
<evidence type="ECO:0000313" key="3">
    <source>
        <dbReference type="Proteomes" id="UP001239909"/>
    </source>
</evidence>
<keyword evidence="1" id="KW-1133">Transmembrane helix</keyword>
<feature type="transmembrane region" description="Helical" evidence="1">
    <location>
        <begin position="137"/>
        <end position="157"/>
    </location>
</feature>
<gene>
    <name evidence="2" type="ORF">LNKW23_05150</name>
</gene>
<dbReference type="EMBL" id="BSYI01000003">
    <property type="protein sequence ID" value="GMG81302.1"/>
    <property type="molecule type" value="Genomic_DNA"/>
</dbReference>
<keyword evidence="1" id="KW-0812">Transmembrane</keyword>
<evidence type="ECO:0000313" key="2">
    <source>
        <dbReference type="EMBL" id="GMG81302.1"/>
    </source>
</evidence>
<evidence type="ECO:0000256" key="1">
    <source>
        <dbReference type="SAM" id="Phobius"/>
    </source>
</evidence>
<sequence length="168" mass="17299">MAKFLKAPEPETGGASGGVTAGVEELLLGYGIETGLIGAGLLALAALCLAVSLVKLLQLLHARLIARVAEGKVVEAEPAIGGGFHPVITYEDRTGRRRRFVAETRTVEDPTGGRVLVRTDGDRPRLSGRAPSALREAAWLALPFALGLAAGLTGLTGKLAGIAPLPFG</sequence>
<feature type="transmembrane region" description="Helical" evidence="1">
    <location>
        <begin position="36"/>
        <end position="57"/>
    </location>
</feature>
<dbReference type="Proteomes" id="UP001239909">
    <property type="component" value="Unassembled WGS sequence"/>
</dbReference>
<keyword evidence="3" id="KW-1185">Reference proteome</keyword>
<organism evidence="2 3">
    <name type="scientific">Paralimibaculum aggregatum</name>
    <dbReference type="NCBI Taxonomy" id="3036245"/>
    <lineage>
        <taxon>Bacteria</taxon>
        <taxon>Pseudomonadati</taxon>
        <taxon>Pseudomonadota</taxon>
        <taxon>Alphaproteobacteria</taxon>
        <taxon>Rhodobacterales</taxon>
        <taxon>Paracoccaceae</taxon>
        <taxon>Paralimibaculum</taxon>
    </lineage>
</organism>
<keyword evidence="1" id="KW-0472">Membrane</keyword>
<protein>
    <recommendedName>
        <fullName evidence="4">DUF3592 domain-containing protein</fullName>
    </recommendedName>
</protein>
<reference evidence="2 3" key="1">
    <citation type="submission" date="2023-04" db="EMBL/GenBank/DDBJ databases">
        <title>Marinoamorphus aggregata gen. nov., sp. Nov., isolate from tissue of brittle star Ophioplocus japonicus.</title>
        <authorList>
            <person name="Kawano K."/>
            <person name="Sawayama S."/>
            <person name="Nakagawa S."/>
        </authorList>
    </citation>
    <scope>NUCLEOTIDE SEQUENCE [LARGE SCALE GENOMIC DNA]</scope>
    <source>
        <strain evidence="2 3">NKW23</strain>
    </source>
</reference>
<comment type="caution">
    <text evidence="2">The sequence shown here is derived from an EMBL/GenBank/DDBJ whole genome shotgun (WGS) entry which is preliminary data.</text>
</comment>
<proteinExistence type="predicted"/>
<accession>A0ABQ6LD70</accession>
<dbReference type="RefSeq" id="WP_285669967.1">
    <property type="nucleotide sequence ID" value="NZ_BSYI01000003.1"/>
</dbReference>